<feature type="region of interest" description="Disordered" evidence="1">
    <location>
        <begin position="62"/>
        <end position="90"/>
    </location>
</feature>
<dbReference type="PANTHER" id="PTHR34364:SF1">
    <property type="entry name" value="WAS_WASL-INTERACTING FAMILY PROTEIN"/>
    <property type="match status" value="1"/>
</dbReference>
<sequence length="90" mass="9879">MLKASTPITMTSPLSTGAAATPPPPPPPQTQKESFIRRYRFFWPFLLAVNFTIGVYVLTRTTKKDTGTSDVKKPEAPTSSTPTSTEKAHR</sequence>
<dbReference type="EMBL" id="NKXS01001880">
    <property type="protein sequence ID" value="PIN16390.1"/>
    <property type="molecule type" value="Genomic_DNA"/>
</dbReference>
<feature type="region of interest" description="Disordered" evidence="1">
    <location>
        <begin position="1"/>
        <end position="33"/>
    </location>
</feature>
<keyword evidence="2" id="KW-0812">Transmembrane</keyword>
<gene>
    <name evidence="3" type="ORF">CDL12_10963</name>
</gene>
<dbReference type="AlphaFoldDB" id="A0A2G9HGH1"/>
<dbReference type="OrthoDB" id="1907935at2759"/>
<evidence type="ECO:0000313" key="3">
    <source>
        <dbReference type="EMBL" id="PIN16390.1"/>
    </source>
</evidence>
<keyword evidence="4" id="KW-1185">Reference proteome</keyword>
<accession>A0A2G9HGH1</accession>
<feature type="compositionally biased region" description="Basic and acidic residues" evidence="1">
    <location>
        <begin position="62"/>
        <end position="75"/>
    </location>
</feature>
<proteinExistence type="predicted"/>
<organism evidence="3 4">
    <name type="scientific">Handroanthus impetiginosus</name>
    <dbReference type="NCBI Taxonomy" id="429701"/>
    <lineage>
        <taxon>Eukaryota</taxon>
        <taxon>Viridiplantae</taxon>
        <taxon>Streptophyta</taxon>
        <taxon>Embryophyta</taxon>
        <taxon>Tracheophyta</taxon>
        <taxon>Spermatophyta</taxon>
        <taxon>Magnoliopsida</taxon>
        <taxon>eudicotyledons</taxon>
        <taxon>Gunneridae</taxon>
        <taxon>Pentapetalae</taxon>
        <taxon>asterids</taxon>
        <taxon>lamiids</taxon>
        <taxon>Lamiales</taxon>
        <taxon>Bignoniaceae</taxon>
        <taxon>Crescentiina</taxon>
        <taxon>Tabebuia alliance</taxon>
        <taxon>Handroanthus</taxon>
    </lineage>
</organism>
<feature type="compositionally biased region" description="Low complexity" evidence="1">
    <location>
        <begin position="76"/>
        <end position="90"/>
    </location>
</feature>
<feature type="transmembrane region" description="Helical" evidence="2">
    <location>
        <begin position="41"/>
        <end position="59"/>
    </location>
</feature>
<dbReference type="PANTHER" id="PTHR34364">
    <property type="entry name" value="WAS/WASL-INTERACTING FAMILY PROTEIN"/>
    <property type="match status" value="1"/>
</dbReference>
<keyword evidence="2" id="KW-0472">Membrane</keyword>
<reference evidence="4" key="1">
    <citation type="journal article" date="2018" name="Gigascience">
        <title>Genome assembly of the Pink Ipe (Handroanthus impetiginosus, Bignoniaceae), a highly valued, ecologically keystone Neotropical timber forest tree.</title>
        <authorList>
            <person name="Silva-Junior O.B."/>
            <person name="Grattapaglia D."/>
            <person name="Novaes E."/>
            <person name="Collevatti R.G."/>
        </authorList>
    </citation>
    <scope>NUCLEOTIDE SEQUENCE [LARGE SCALE GENOMIC DNA]</scope>
    <source>
        <strain evidence="4">cv. UFG-1</strain>
    </source>
</reference>
<dbReference type="STRING" id="429701.A0A2G9HGH1"/>
<dbReference type="Proteomes" id="UP000231279">
    <property type="component" value="Unassembled WGS sequence"/>
</dbReference>
<comment type="caution">
    <text evidence="3">The sequence shown here is derived from an EMBL/GenBank/DDBJ whole genome shotgun (WGS) entry which is preliminary data.</text>
</comment>
<name>A0A2G9HGH1_9LAMI</name>
<feature type="compositionally biased region" description="Polar residues" evidence="1">
    <location>
        <begin position="1"/>
        <end position="15"/>
    </location>
</feature>
<keyword evidence="2" id="KW-1133">Transmembrane helix</keyword>
<evidence type="ECO:0000256" key="1">
    <source>
        <dbReference type="SAM" id="MobiDB-lite"/>
    </source>
</evidence>
<protein>
    <submittedName>
        <fullName evidence="3">Uncharacterized protein</fullName>
    </submittedName>
</protein>
<evidence type="ECO:0000256" key="2">
    <source>
        <dbReference type="SAM" id="Phobius"/>
    </source>
</evidence>
<evidence type="ECO:0000313" key="4">
    <source>
        <dbReference type="Proteomes" id="UP000231279"/>
    </source>
</evidence>